<evidence type="ECO:0000313" key="1">
    <source>
        <dbReference type="EMBL" id="TFK73162.1"/>
    </source>
</evidence>
<sequence>MSLFERLFSLADLSLVVPDTSLEFPPKRPAAEWLEQLNSGQSERKQAFFDEQLHSLLLVKIDHPAQDEPVDHDHPPADLLSLLAHVQVSLEATYISSTPNSQPEFRTTRLSAPPRTASLTAKSKPHLGAHPSIYPPNTPNPAPSSTDHDRRYANAEGTLLSATQWGQNISDDIHERFALLWSPDERVWVAIYQLGLTVSFLRLNAPDPLLCLTVSVTLREKPLGLSGSHPFTQYLKAIGNQIISTEPSSPAKPDGNHNNEEVGELLDGLEELNLLEGLHAGGPTFGAQNTAHVSLPTTRIGTISRKKLFSLSPASRPAPAPAPAPASSTPSPQSASATQPHATLRKSFRKTLGTVSGFRVRMRTVFVPYVLLAEVEGVNVNSNEADDERERLEAGSDERTVVLCVEVENSGESGEGVGFAVERVEVSIGGEGARATLISWGDGFGSKGADKKQFPIYVGTRAQYNLLYAVSFLRSPDDVDGFSLTRDPNTGERYIGSVNTDLQRAVTINIFGKPYHQSAEGEVSSLKNASLSFPTRTFSSRWNCVLDLSAHHNQNITLLDDDHPTARHPSVLPEPASPFPAGTPKPFSVTSPGASSPLGVSIPVPQITAIAGSKRHTMPGLGTVANRAVKPSNTSYRASTSMLNPANAVARERERDFGQPSATARSSYMPPSVAIQPPRSPTTYGPPPSLAAMVEAMESPKNAPPEYMPPPTPAYPAYPQQYTVPPTPAGQGPISTHAYPNVGPSVEIRRERGHGFGPEGALSPRTPGPSLPGGFGEPSAMNQLKSAEDSGESVVVSVGLLPPSYFALTRGSTKSKLGPNNINGDLTSSVNGVEKGRISDRIYPMDYFALDIFVFNQSMWPRRFEITCPDRRKRRKKGGVDVGRAYGTPVAAGIGGNEVKKVDYPGILPLDYRIRIGPLRPAACQSVRMQFLAISPGVHAVETLTLTDIESGYSTNLRSVMDVVVHDPMLRS</sequence>
<gene>
    <name evidence="1" type="ORF">BDN72DRAFT_814997</name>
</gene>
<dbReference type="EMBL" id="ML208278">
    <property type="protein sequence ID" value="TFK73162.1"/>
    <property type="molecule type" value="Genomic_DNA"/>
</dbReference>
<accession>A0ACD3B848</accession>
<proteinExistence type="predicted"/>
<organism evidence="1 2">
    <name type="scientific">Pluteus cervinus</name>
    <dbReference type="NCBI Taxonomy" id="181527"/>
    <lineage>
        <taxon>Eukaryota</taxon>
        <taxon>Fungi</taxon>
        <taxon>Dikarya</taxon>
        <taxon>Basidiomycota</taxon>
        <taxon>Agaricomycotina</taxon>
        <taxon>Agaricomycetes</taxon>
        <taxon>Agaricomycetidae</taxon>
        <taxon>Agaricales</taxon>
        <taxon>Pluteineae</taxon>
        <taxon>Pluteaceae</taxon>
        <taxon>Pluteus</taxon>
    </lineage>
</organism>
<dbReference type="Proteomes" id="UP000308600">
    <property type="component" value="Unassembled WGS sequence"/>
</dbReference>
<keyword evidence="2" id="KW-1185">Reference proteome</keyword>
<evidence type="ECO:0000313" key="2">
    <source>
        <dbReference type="Proteomes" id="UP000308600"/>
    </source>
</evidence>
<protein>
    <submittedName>
        <fullName evidence="1">Uncharacterized protein</fullName>
    </submittedName>
</protein>
<name>A0ACD3B848_9AGAR</name>
<reference evidence="1 2" key="1">
    <citation type="journal article" date="2019" name="Nat. Ecol. Evol.">
        <title>Megaphylogeny resolves global patterns of mushroom evolution.</title>
        <authorList>
            <person name="Varga T."/>
            <person name="Krizsan K."/>
            <person name="Foldi C."/>
            <person name="Dima B."/>
            <person name="Sanchez-Garcia M."/>
            <person name="Sanchez-Ramirez S."/>
            <person name="Szollosi G.J."/>
            <person name="Szarkandi J.G."/>
            <person name="Papp V."/>
            <person name="Albert L."/>
            <person name="Andreopoulos W."/>
            <person name="Angelini C."/>
            <person name="Antonin V."/>
            <person name="Barry K.W."/>
            <person name="Bougher N.L."/>
            <person name="Buchanan P."/>
            <person name="Buyck B."/>
            <person name="Bense V."/>
            <person name="Catcheside P."/>
            <person name="Chovatia M."/>
            <person name="Cooper J."/>
            <person name="Damon W."/>
            <person name="Desjardin D."/>
            <person name="Finy P."/>
            <person name="Geml J."/>
            <person name="Haridas S."/>
            <person name="Hughes K."/>
            <person name="Justo A."/>
            <person name="Karasinski D."/>
            <person name="Kautmanova I."/>
            <person name="Kiss B."/>
            <person name="Kocsube S."/>
            <person name="Kotiranta H."/>
            <person name="LaButti K.M."/>
            <person name="Lechner B.E."/>
            <person name="Liimatainen K."/>
            <person name="Lipzen A."/>
            <person name="Lukacs Z."/>
            <person name="Mihaltcheva S."/>
            <person name="Morgado L.N."/>
            <person name="Niskanen T."/>
            <person name="Noordeloos M.E."/>
            <person name="Ohm R.A."/>
            <person name="Ortiz-Santana B."/>
            <person name="Ovrebo C."/>
            <person name="Racz N."/>
            <person name="Riley R."/>
            <person name="Savchenko A."/>
            <person name="Shiryaev A."/>
            <person name="Soop K."/>
            <person name="Spirin V."/>
            <person name="Szebenyi C."/>
            <person name="Tomsovsky M."/>
            <person name="Tulloss R.E."/>
            <person name="Uehling J."/>
            <person name="Grigoriev I.V."/>
            <person name="Vagvolgyi C."/>
            <person name="Papp T."/>
            <person name="Martin F.M."/>
            <person name="Miettinen O."/>
            <person name="Hibbett D.S."/>
            <person name="Nagy L.G."/>
        </authorList>
    </citation>
    <scope>NUCLEOTIDE SEQUENCE [LARGE SCALE GENOMIC DNA]</scope>
    <source>
        <strain evidence="1 2">NL-1719</strain>
    </source>
</reference>